<dbReference type="PANTHER" id="PTHR47328">
    <property type="match status" value="1"/>
</dbReference>
<dbReference type="PROSITE" id="PS01094">
    <property type="entry name" value="UPF0076"/>
    <property type="match status" value="1"/>
</dbReference>
<keyword evidence="3" id="KW-1185">Reference proteome</keyword>
<gene>
    <name evidence="2" type="ORF">GR328_14480</name>
</gene>
<protein>
    <submittedName>
        <fullName evidence="2">RidA family protein</fullName>
    </submittedName>
</protein>
<dbReference type="InterPro" id="IPR006175">
    <property type="entry name" value="YjgF/YER057c/UK114"/>
</dbReference>
<dbReference type="Gene3D" id="3.30.1330.40">
    <property type="entry name" value="RutC-like"/>
    <property type="match status" value="1"/>
</dbReference>
<comment type="similarity">
    <text evidence="1">Belongs to the RutC family.</text>
</comment>
<dbReference type="InterPro" id="IPR019897">
    <property type="entry name" value="RidA_CS"/>
</dbReference>
<dbReference type="RefSeq" id="WP_160885228.1">
    <property type="nucleotide sequence ID" value="NZ_WURB01000009.1"/>
</dbReference>
<dbReference type="CDD" id="cd06150">
    <property type="entry name" value="YjgF_YER057c_UK114_like_2"/>
    <property type="match status" value="1"/>
</dbReference>
<dbReference type="PANTHER" id="PTHR47328:SF1">
    <property type="entry name" value="RUTC FAMILY PROTEIN YOAB"/>
    <property type="match status" value="1"/>
</dbReference>
<dbReference type="EMBL" id="WURB01000009">
    <property type="protein sequence ID" value="MXQ12642.1"/>
    <property type="molecule type" value="Genomic_DNA"/>
</dbReference>
<dbReference type="OrthoDB" id="9803101at2"/>
<dbReference type="InterPro" id="IPR035959">
    <property type="entry name" value="RutC-like_sf"/>
</dbReference>
<dbReference type="Pfam" id="PF01042">
    <property type="entry name" value="Ribonuc_L-PSP"/>
    <property type="match status" value="1"/>
</dbReference>
<evidence type="ECO:0000313" key="2">
    <source>
        <dbReference type="EMBL" id="MXQ12642.1"/>
    </source>
</evidence>
<evidence type="ECO:0000313" key="3">
    <source>
        <dbReference type="Proteomes" id="UP000436483"/>
    </source>
</evidence>
<evidence type="ECO:0000256" key="1">
    <source>
        <dbReference type="ARBA" id="ARBA00010552"/>
    </source>
</evidence>
<name>A0A7X3MSX9_9HYPH</name>
<dbReference type="InterPro" id="IPR035709">
    <property type="entry name" value="YoaB-like"/>
</dbReference>
<accession>A0A7X3MSX9</accession>
<reference evidence="2 3" key="1">
    <citation type="submission" date="2019-12" db="EMBL/GenBank/DDBJ databases">
        <authorList>
            <person name="Yuan C.-G."/>
        </authorList>
    </citation>
    <scope>NUCLEOTIDE SEQUENCE [LARGE SCALE GENOMIC DNA]</scope>
    <source>
        <strain evidence="2 3">KCTC 23863</strain>
    </source>
</reference>
<dbReference type="SUPFAM" id="SSF55298">
    <property type="entry name" value="YjgF-like"/>
    <property type="match status" value="1"/>
</dbReference>
<sequence>MKRKEPDVADIKRIGVAARYSDLVIHGNTAYFSGYVPETSLGGSVTEQTRDVLAQIEQSLIEIGSDKSKLLQATIWLTDMASYDEMNAVWDAWVVPGHTPARACVQARLADPAYALEIQVTAAV</sequence>
<dbReference type="AlphaFoldDB" id="A0A7X3MSX9"/>
<organism evidence="2 3">
    <name type="scientific">Microvirga makkahensis</name>
    <dbReference type="NCBI Taxonomy" id="1128670"/>
    <lineage>
        <taxon>Bacteria</taxon>
        <taxon>Pseudomonadati</taxon>
        <taxon>Pseudomonadota</taxon>
        <taxon>Alphaproteobacteria</taxon>
        <taxon>Hyphomicrobiales</taxon>
        <taxon>Methylobacteriaceae</taxon>
        <taxon>Microvirga</taxon>
    </lineage>
</organism>
<dbReference type="Proteomes" id="UP000436483">
    <property type="component" value="Unassembled WGS sequence"/>
</dbReference>
<proteinExistence type="inferred from homology"/>
<reference evidence="2 3" key="2">
    <citation type="submission" date="2020-01" db="EMBL/GenBank/DDBJ databases">
        <title>Microvirga sp. nov., an arsenate reduction bacterium isolated from Tibet hotspring sediments.</title>
        <authorList>
            <person name="Xian W.-D."/>
            <person name="Li W.-J."/>
        </authorList>
    </citation>
    <scope>NUCLEOTIDE SEQUENCE [LARGE SCALE GENOMIC DNA]</scope>
    <source>
        <strain evidence="2 3">KCTC 23863</strain>
    </source>
</reference>
<comment type="caution">
    <text evidence="2">The sequence shown here is derived from an EMBL/GenBank/DDBJ whole genome shotgun (WGS) entry which is preliminary data.</text>
</comment>